<dbReference type="InterPro" id="IPR046776">
    <property type="entry name" value="Pectate_lyase_5"/>
</dbReference>
<feature type="compositionally biased region" description="Polar residues" evidence="6">
    <location>
        <begin position="1136"/>
        <end position="1162"/>
    </location>
</feature>
<feature type="compositionally biased region" description="Basic and acidic residues" evidence="6">
    <location>
        <begin position="2448"/>
        <end position="2457"/>
    </location>
</feature>
<keyword evidence="2" id="KW-0134">Cell wall</keyword>
<comment type="caution">
    <text evidence="8">The sequence shown here is derived from an EMBL/GenBank/DDBJ whole genome shotgun (WGS) entry which is preliminary data.</text>
</comment>
<dbReference type="InterPro" id="IPR044055">
    <property type="entry name" value="RibLong"/>
</dbReference>
<keyword evidence="5" id="KW-0572">Peptidoglycan-anchor</keyword>
<feature type="region of interest" description="Disordered" evidence="6">
    <location>
        <begin position="1229"/>
        <end position="1263"/>
    </location>
</feature>
<reference evidence="8 9" key="1">
    <citation type="journal article" date="2016" name="Front. Microbiol.">
        <title>Comprehensive Phylogenetic Analysis of Bovine Non-aureus Staphylococci Species Based on Whole-Genome Sequencing.</title>
        <authorList>
            <person name="Naushad S."/>
            <person name="Barkema H.W."/>
            <person name="Luby C."/>
            <person name="Condas L.A."/>
            <person name="Nobrega D.B."/>
            <person name="Carson D.A."/>
            <person name="De Buck J."/>
        </authorList>
    </citation>
    <scope>NUCLEOTIDE SEQUENCE [LARGE SCALE GENOMIC DNA]</scope>
    <source>
        <strain evidence="8 9">SNUC 993</strain>
    </source>
</reference>
<comment type="subcellular location">
    <subcellularLocation>
        <location evidence="1">Secreted</location>
        <location evidence="1">Cell wall</location>
        <topology evidence="1">Peptidoglycan-anchor</topology>
    </subcellularLocation>
</comment>
<feature type="region of interest" description="Disordered" evidence="6">
    <location>
        <begin position="950"/>
        <end position="975"/>
    </location>
</feature>
<dbReference type="PANTHER" id="PTHR14054:SF14">
    <property type="entry name" value="REPETIN"/>
    <property type="match status" value="1"/>
</dbReference>
<feature type="compositionally biased region" description="Basic and acidic residues" evidence="6">
    <location>
        <begin position="2340"/>
        <end position="2349"/>
    </location>
</feature>
<dbReference type="NCBIfam" id="TIGR01168">
    <property type="entry name" value="YSIRK_signal"/>
    <property type="match status" value="1"/>
</dbReference>
<feature type="compositionally biased region" description="Basic and acidic residues" evidence="6">
    <location>
        <begin position="2556"/>
        <end position="2565"/>
    </location>
</feature>
<feature type="compositionally biased region" description="Polar residues" evidence="6">
    <location>
        <begin position="2774"/>
        <end position="2795"/>
    </location>
</feature>
<dbReference type="Pfam" id="PF20585">
    <property type="entry name" value="Pectate_lyase_5"/>
    <property type="match status" value="1"/>
</dbReference>
<evidence type="ECO:0000256" key="1">
    <source>
        <dbReference type="ARBA" id="ARBA00004168"/>
    </source>
</evidence>
<gene>
    <name evidence="8" type="ORF">BU607_00760</name>
</gene>
<evidence type="ECO:0000256" key="2">
    <source>
        <dbReference type="ARBA" id="ARBA00022512"/>
    </source>
</evidence>
<feature type="region of interest" description="Disordered" evidence="6">
    <location>
        <begin position="2308"/>
        <end position="2822"/>
    </location>
</feature>
<dbReference type="InterPro" id="IPR005877">
    <property type="entry name" value="YSIRK_signal_dom"/>
</dbReference>
<feature type="compositionally biased region" description="Basic and acidic residues" evidence="6">
    <location>
        <begin position="2484"/>
        <end position="2493"/>
    </location>
</feature>
<dbReference type="RefSeq" id="WP_107398013.1">
    <property type="nucleotide sequence ID" value="NZ_PZDI01000002.1"/>
</dbReference>
<dbReference type="EMBL" id="PZDI01000002">
    <property type="protein sequence ID" value="PTH19729.1"/>
    <property type="molecule type" value="Genomic_DNA"/>
</dbReference>
<dbReference type="NCBIfam" id="TIGR01167">
    <property type="entry name" value="LPXTG_anchor"/>
    <property type="match status" value="1"/>
</dbReference>
<keyword evidence="9" id="KW-1185">Reference proteome</keyword>
<evidence type="ECO:0000256" key="3">
    <source>
        <dbReference type="ARBA" id="ARBA00022525"/>
    </source>
</evidence>
<feature type="compositionally biased region" description="Basic and acidic residues" evidence="6">
    <location>
        <begin position="2520"/>
        <end position="2529"/>
    </location>
</feature>
<feature type="region of interest" description="Disordered" evidence="6">
    <location>
        <begin position="50"/>
        <end position="259"/>
    </location>
</feature>
<dbReference type="Pfam" id="PF04650">
    <property type="entry name" value="YSIRK_signal"/>
    <property type="match status" value="1"/>
</dbReference>
<feature type="region of interest" description="Disordered" evidence="6">
    <location>
        <begin position="2132"/>
        <end position="2151"/>
    </location>
</feature>
<feature type="compositionally biased region" description="Basic and acidic residues" evidence="6">
    <location>
        <begin position="2592"/>
        <end position="2601"/>
    </location>
</feature>
<feature type="region of interest" description="Disordered" evidence="6">
    <location>
        <begin position="1652"/>
        <end position="1671"/>
    </location>
</feature>
<feature type="compositionally biased region" description="Basic and acidic residues" evidence="6">
    <location>
        <begin position="2646"/>
        <end position="2655"/>
    </location>
</feature>
<feature type="compositionally biased region" description="Polar residues" evidence="6">
    <location>
        <begin position="2805"/>
        <end position="2822"/>
    </location>
</feature>
<feature type="compositionally biased region" description="Basic and acidic residues" evidence="6">
    <location>
        <begin position="2702"/>
        <end position="2726"/>
    </location>
</feature>
<feature type="region of interest" description="Disordered" evidence="6">
    <location>
        <begin position="1135"/>
        <end position="1164"/>
    </location>
</feature>
<dbReference type="PROSITE" id="PS50847">
    <property type="entry name" value="GRAM_POS_ANCHORING"/>
    <property type="match status" value="1"/>
</dbReference>
<evidence type="ECO:0000256" key="6">
    <source>
        <dbReference type="SAM" id="MobiDB-lite"/>
    </source>
</evidence>
<name>A0ABX5IH47_9STAP</name>
<evidence type="ECO:0000256" key="4">
    <source>
        <dbReference type="ARBA" id="ARBA00022729"/>
    </source>
</evidence>
<feature type="compositionally biased region" description="Basic and acidic residues" evidence="6">
    <location>
        <begin position="2682"/>
        <end position="2691"/>
    </location>
</feature>
<dbReference type="InterPro" id="IPR019931">
    <property type="entry name" value="LPXTG_anchor"/>
</dbReference>
<dbReference type="PANTHER" id="PTHR14054">
    <property type="entry name" value="REPETIN"/>
    <property type="match status" value="1"/>
</dbReference>
<dbReference type="Pfam" id="PF00746">
    <property type="entry name" value="Gram_pos_anchor"/>
    <property type="match status" value="1"/>
</dbReference>
<dbReference type="NCBIfam" id="NF038186">
    <property type="entry name" value="YPDG_rpt"/>
    <property type="match status" value="16"/>
</dbReference>
<evidence type="ECO:0000313" key="9">
    <source>
        <dbReference type="Proteomes" id="UP000242694"/>
    </source>
</evidence>
<keyword evidence="4" id="KW-0732">Signal</keyword>
<proteinExistence type="predicted"/>
<sequence>MSKRNHKSSKRRLDFLSNRQNKYSIRKFTVGTASILIGTLLIFGSHQEVEAAETEEQTEAVNASKADEADSVDSEVATDSPEVVEPAPTEPSLEAAAATEQNESDVSKDTTPSIQAPSDEVTASDQATEQPESEGNVNEETEQPTEATSKDQEEKQAPSETSDEHVEDVVQHHEQAVDDVKVDSNDQSEPAPSKYEQQEDTQKASVDLSQEYVKPAPEVESSIPVVTPATQPDTANEAKDKDSTVEQEGDISEPEQVVSSAETYDVTAVQSTDLNELTPSEVSAALKDLANEQEQSKVKAVAPQLLSRAVREPNAPYGNHRVDTMKRAEVNDFQSFVNALNDKRVQTIVLNQDITARRNAQLKDGVGRYILVEGNNHTINSGRYYVEALPNSGRFDITFKNANIQTNNDKGLIYFNRSKHDNQELTFENVTHTGHSLVNGKSNVDVNLVGHFTTISNDNHASRSNIAAKSIIVSDDAVIKGQRTGLGNVFEVDKYGEFLTGSNANISVDVSPVDAFKHTNGHTAFKLNQGARVIFGNHSNVQITGQNIFSFSDYGRLQTGQGSLIRVKQKGNGNIVDMGRNSAFVVGQRSQFLATSDEHRTPGSNYEENNLIGLDGNSEIIIEESAKLVLDAKNHQWNTKTKSQSGYYNDLVNINAKGQETALLHVKDNATLDLRTDNRNYYAEVISIPLSGNHPDRKFIFDHAYYVNLQKTNIVVSGESVKPVGKKPNLIFMSPKSPGHFQWNGSYIVKMWNPTHLSDPDQHADADNVWGNVVDLRAEQEGFNTGVPTYNREQSTNLSNQGKALSQLNLNYAQRLVLISNQSEHPEAVNPDNTEHFVEIHDDYNPTYNEAATKPGQPVDLPVVFVEEERASRAATPPEGTVFEIVRDKVPPGWNASVKPNGTLQVIPPADAIPGTTAVIPVKVTFPDGTVTYTSGKVLVLPTDAHLNSPTYGGKETKPGVPVDVPQTGDTDMPDGTVYEVPSLSIPEGWTVTVKPDGTLVVTPPADAEPGTTINIPVNVTYPDKSVDYTAAKVTVIPNDAHNNNPGYNEGSTKLGQPVTVPQTGDETLPPGTTFEVPNGSVPPGYTVTVDPNGNVTVTPPVDATPGTLVDIPVKVTYPDGSVDNTKVKVTVIPNDAQSNEPGYNEGSTKPGQPVTVPQTGDTDLPPGTTFEVPEGNIPPGYTVTVDPNGNVTVTPPADATPGTSVDIPVKVTYPDGSVDNTKVKVTITPNDAQSNDPGYGDVSTKPGRPVTVPQTGDETLPPGTTFEVPEGSVPPGYTVNVDPNGNVTVTPPVDATPGTSVDIPVKVTYPDGSVDNTKVKVTVIPNDAQSNEPGYGEVSTKPGQPVTVPQTGDETLPPGTTFEVPEGSIPPGYTVTVDPNGNVTVTVPQTGDETLPPGTTFEVPNGSVPSGYTVTVDSNGNVTVTPPADATPGTSVDIPVKVTYPDGSVDNSKVKVTITPNDAQSNDPGYGDVSTKPGQPVTVPQTGDETLPPGTTFEVPEGSIPPGYTVTVDPNGNVTVTPPTNATPGTSVDIPVKVAYPDGSVDNTKVKVTVIPNDAQSNEPGYGDVSTKPGQPVTVPQVGDTDLPPGTTFEVPNGSIPPGYTVTIDPNGNVTVTPPVDATPGTSLDIPVKVTYPDGSTEEVPVKVGIVPNDAQSNDPGYGDVSTKPGKPITVPQTGDETLPPGTTFEVPEGSVPPGYTVTIDPNGNVTVTPPVDATPGTSVDIPVKVTYPDGSVDNTKVKVTVIPNDAQSNEPGYGDVSTKPGKPITVPQTGDETLPPGTTFEVPEGSVPPGYTVTIDPNGNVTVTPPVDATPGTSVDIPVKVTYPDGSVDNTKVKVTVIPNDAQSNEPGYGDVSTKPGQPVTVPQTGDETLPSGTTFEVPEGSVPPSYTVTVDPNGNVTVTPPVDATPGTSVDIPVKVTYPDGSVDDTKVKVTVIPNDAQSNDPGYGDVSTNPGKPVTVPQTGDETLPPGTTFEVPEGSIPPGYTVTIDPNGNVTVTPPVDATPGTSVDIPVKVTYPDGSVDNSKVKVTVIPNDAQSNDPGYGDVSTKPGQPVMVSQTGDETLPPGTTFEIPNGSVPPSYTVTVDTNGNVTVTPPADATPGTSVDIPVKVTYPDGSVDNTKIKVTITPNDAQSNDPGYGDVSTKPGQPVTVPQTGDETLPPGTTFEVPNGSIPSGYTVMVDPNGNVTVTPPADAIPGTSVDIPVKVTYPDGSVDNTKVKVTVIPNDAQSNEPGYGDVSTKPGRPVTVPQTGDETLPPGTTFEVPEGSIPPGYTVTVDPNGNVTITPPADATPGISVDIPVKITYPDGSTEEVPVKVTIDTPDKGETSDNGTTPDPGKEPDKGETSDSGMTSDPGKEPDKGETPDNGMTPDPGKEPDKDEIPDSGMTPDPGNAPDKGETPDSGMTPDPGNEPDKGETPDNGMTPDPGNAPDKGETPDSGMTPDPGKEPDKGETPDNGTNPDPGKEPDKGGTPDNGMTPDPGKEPDKGETPDSGMTPDPGIDPDKGETPDSGMTPDSGKEPDKGETPDNGMTPDPGNDPDKGETSDSGMTPDPGKEPDKGETPDSGMTPDPGKEPDKGETPDNDTNPDPGKEPDKGETPDNGMTPNPGKEPDKGETPDNGMTPNPGKEPDKGETPDSGMTPDPGKEPDKGETPDNGITPDPGNEPDKGETPDNGTTQEPGKEPDKGETPDNGMAPNPGKEPDKGETPDPDREPNPESPKDMKDMPNGNMTSDKDGNMGKVKSPNMNVNHDNDGGMTGNHQPVKTTDGDYTMHSNMDSHTTTAMEAEMTSNDSKQMKSKAHSHSSMQTMTQLPETGESQSHNGALYGGLLAGLGALLLAYKRKKEDES</sequence>
<evidence type="ECO:0000313" key="8">
    <source>
        <dbReference type="EMBL" id="PTH19729.1"/>
    </source>
</evidence>
<organism evidence="8 9">
    <name type="scientific">Staphylococcus auricularis</name>
    <dbReference type="NCBI Taxonomy" id="29379"/>
    <lineage>
        <taxon>Bacteria</taxon>
        <taxon>Bacillati</taxon>
        <taxon>Bacillota</taxon>
        <taxon>Bacilli</taxon>
        <taxon>Bacillales</taxon>
        <taxon>Staphylococcaceae</taxon>
        <taxon>Staphylococcus</taxon>
    </lineage>
</organism>
<feature type="compositionally biased region" description="Basic and acidic residues" evidence="6">
    <location>
        <begin position="2574"/>
        <end position="2583"/>
    </location>
</feature>
<dbReference type="Pfam" id="PF18957">
    <property type="entry name" value="RibLong"/>
    <property type="match status" value="15"/>
</dbReference>
<feature type="compositionally biased region" description="Basic and acidic residues" evidence="6">
    <location>
        <begin position="2376"/>
        <end position="2385"/>
    </location>
</feature>
<feature type="domain" description="Gram-positive cocci surface proteins LPxTG" evidence="7">
    <location>
        <begin position="2814"/>
        <end position="2850"/>
    </location>
</feature>
<protein>
    <recommendedName>
        <fullName evidence="7">Gram-positive cocci surface proteins LPxTG domain-containing protein</fullName>
    </recommendedName>
</protein>
<keyword evidence="3" id="KW-0964">Secreted</keyword>
<feature type="compositionally biased region" description="Polar residues" evidence="6">
    <location>
        <begin position="109"/>
        <end position="136"/>
    </location>
</feature>
<feature type="compositionally biased region" description="Basic and acidic residues" evidence="6">
    <location>
        <begin position="148"/>
        <end position="184"/>
    </location>
</feature>
<feature type="compositionally biased region" description="Basic and acidic residues" evidence="6">
    <location>
        <begin position="2358"/>
        <end position="2367"/>
    </location>
</feature>
<accession>A0ABX5IH47</accession>
<dbReference type="Proteomes" id="UP000242694">
    <property type="component" value="Unassembled WGS sequence"/>
</dbReference>
<evidence type="ECO:0000259" key="7">
    <source>
        <dbReference type="PROSITE" id="PS50847"/>
    </source>
</evidence>
<evidence type="ECO:0000256" key="5">
    <source>
        <dbReference type="ARBA" id="ARBA00023088"/>
    </source>
</evidence>